<keyword evidence="3" id="KW-0804">Transcription</keyword>
<dbReference type="EMBL" id="FRAP01000017">
    <property type="protein sequence ID" value="SHL06619.1"/>
    <property type="molecule type" value="Genomic_DNA"/>
</dbReference>
<dbReference type="SUPFAM" id="SSF48008">
    <property type="entry name" value="GntR ligand-binding domain-like"/>
    <property type="match status" value="1"/>
</dbReference>
<evidence type="ECO:0000256" key="3">
    <source>
        <dbReference type="ARBA" id="ARBA00023163"/>
    </source>
</evidence>
<dbReference type="InterPro" id="IPR000524">
    <property type="entry name" value="Tscrpt_reg_HTH_GntR"/>
</dbReference>
<reference evidence="6 7" key="1">
    <citation type="submission" date="2016-11" db="EMBL/GenBank/DDBJ databases">
        <authorList>
            <person name="Jaros S."/>
            <person name="Januszkiewicz K."/>
            <person name="Wedrychowicz H."/>
        </authorList>
    </citation>
    <scope>NUCLEOTIDE SEQUENCE [LARGE SCALE GENOMIC DNA]</scope>
    <source>
        <strain evidence="6 7">DSM 43832</strain>
    </source>
</reference>
<dbReference type="OrthoDB" id="3172099at2"/>
<dbReference type="InterPro" id="IPR036390">
    <property type="entry name" value="WH_DNA-bd_sf"/>
</dbReference>
<dbReference type="PANTHER" id="PTHR43537">
    <property type="entry name" value="TRANSCRIPTIONAL REGULATOR, GNTR FAMILY"/>
    <property type="match status" value="1"/>
</dbReference>
<dbReference type="SMART" id="SM00895">
    <property type="entry name" value="FCD"/>
    <property type="match status" value="1"/>
</dbReference>
<evidence type="ECO:0000256" key="4">
    <source>
        <dbReference type="SAM" id="MobiDB-lite"/>
    </source>
</evidence>
<proteinExistence type="predicted"/>
<dbReference type="InterPro" id="IPR011711">
    <property type="entry name" value="GntR_C"/>
</dbReference>
<protein>
    <submittedName>
        <fullName evidence="6">GntR family transcriptional regulator, transcriptional repressor for pyruvate dehydrogenase complex</fullName>
    </submittedName>
</protein>
<dbReference type="RefSeq" id="WP_073458880.1">
    <property type="nucleotide sequence ID" value="NZ_CALGVN010000050.1"/>
</dbReference>
<dbReference type="PROSITE" id="PS50949">
    <property type="entry name" value="HTH_GNTR"/>
    <property type="match status" value="1"/>
</dbReference>
<dbReference type="Gene3D" id="1.10.10.10">
    <property type="entry name" value="Winged helix-like DNA-binding domain superfamily/Winged helix DNA-binding domain"/>
    <property type="match status" value="1"/>
</dbReference>
<accession>A0A1M6XL89</accession>
<organism evidence="6 7">
    <name type="scientific">Pseudonocardia thermophila</name>
    <dbReference type="NCBI Taxonomy" id="1848"/>
    <lineage>
        <taxon>Bacteria</taxon>
        <taxon>Bacillati</taxon>
        <taxon>Actinomycetota</taxon>
        <taxon>Actinomycetes</taxon>
        <taxon>Pseudonocardiales</taxon>
        <taxon>Pseudonocardiaceae</taxon>
        <taxon>Pseudonocardia</taxon>
    </lineage>
</organism>
<dbReference type="InterPro" id="IPR008920">
    <property type="entry name" value="TF_FadR/GntR_C"/>
</dbReference>
<dbReference type="Pfam" id="PF00392">
    <property type="entry name" value="GntR"/>
    <property type="match status" value="1"/>
</dbReference>
<dbReference type="Gene3D" id="1.20.120.530">
    <property type="entry name" value="GntR ligand-binding domain-like"/>
    <property type="match status" value="1"/>
</dbReference>
<evidence type="ECO:0000256" key="1">
    <source>
        <dbReference type="ARBA" id="ARBA00023015"/>
    </source>
</evidence>
<dbReference type="STRING" id="1848.SAMN05443637_11761"/>
<feature type="region of interest" description="Disordered" evidence="4">
    <location>
        <begin position="1"/>
        <end position="22"/>
    </location>
</feature>
<sequence>MARGVPSKSERTAAARRAKDEEYRENFHVEPVSRVADRVANQVRDYIVENDLEIGARLPSERRLAELVGSSRPTVSQALRSLAVTGLIEIRPGSGAFVLRKPTTAVGTGLHMMIELEPDSLDEAVEMRHLLELAAANLISAKPQLQVSRIEDALERLSAARGSASEWIAVDTNFHVAFVELADNRYLTSIFESVHDAVVTKAYEDWIVAAETPPWLAGEEFGAQIALHEPIVRALQGRDHAQLVAALQRHQEALVAHVRRRR</sequence>
<evidence type="ECO:0000256" key="2">
    <source>
        <dbReference type="ARBA" id="ARBA00023125"/>
    </source>
</evidence>
<keyword evidence="6" id="KW-0670">Pyruvate</keyword>
<dbReference type="InterPro" id="IPR036388">
    <property type="entry name" value="WH-like_DNA-bd_sf"/>
</dbReference>
<dbReference type="Pfam" id="PF07729">
    <property type="entry name" value="FCD"/>
    <property type="match status" value="1"/>
</dbReference>
<evidence type="ECO:0000313" key="7">
    <source>
        <dbReference type="Proteomes" id="UP000184363"/>
    </source>
</evidence>
<dbReference type="PRINTS" id="PR00035">
    <property type="entry name" value="HTHGNTR"/>
</dbReference>
<keyword evidence="7" id="KW-1185">Reference proteome</keyword>
<dbReference type="AlphaFoldDB" id="A0A1M6XL89"/>
<evidence type="ECO:0000313" key="6">
    <source>
        <dbReference type="EMBL" id="SHL06619.1"/>
    </source>
</evidence>
<feature type="compositionally biased region" description="Basic and acidic residues" evidence="4">
    <location>
        <begin position="8"/>
        <end position="22"/>
    </location>
</feature>
<dbReference type="GO" id="GO:0003677">
    <property type="term" value="F:DNA binding"/>
    <property type="evidence" value="ECO:0007669"/>
    <property type="project" value="UniProtKB-KW"/>
</dbReference>
<dbReference type="SUPFAM" id="SSF46785">
    <property type="entry name" value="Winged helix' DNA-binding domain"/>
    <property type="match status" value="1"/>
</dbReference>
<evidence type="ECO:0000259" key="5">
    <source>
        <dbReference type="PROSITE" id="PS50949"/>
    </source>
</evidence>
<gene>
    <name evidence="6" type="ORF">SAMN05443637_11761</name>
</gene>
<dbReference type="SMART" id="SM00345">
    <property type="entry name" value="HTH_GNTR"/>
    <property type="match status" value="1"/>
</dbReference>
<keyword evidence="1" id="KW-0805">Transcription regulation</keyword>
<dbReference type="GO" id="GO:0003700">
    <property type="term" value="F:DNA-binding transcription factor activity"/>
    <property type="evidence" value="ECO:0007669"/>
    <property type="project" value="InterPro"/>
</dbReference>
<feature type="domain" description="HTH gntR-type" evidence="5">
    <location>
        <begin position="33"/>
        <end position="101"/>
    </location>
</feature>
<dbReference type="Proteomes" id="UP000184363">
    <property type="component" value="Unassembled WGS sequence"/>
</dbReference>
<name>A0A1M6XL89_PSETH</name>
<dbReference type="PANTHER" id="PTHR43537:SF5">
    <property type="entry name" value="UXU OPERON TRANSCRIPTIONAL REGULATOR"/>
    <property type="match status" value="1"/>
</dbReference>
<keyword evidence="2" id="KW-0238">DNA-binding</keyword>
<dbReference type="CDD" id="cd07377">
    <property type="entry name" value="WHTH_GntR"/>
    <property type="match status" value="1"/>
</dbReference>